<dbReference type="Proteomes" id="UP000630097">
    <property type="component" value="Unassembled WGS sequence"/>
</dbReference>
<keyword evidence="1" id="KW-0812">Transmembrane</keyword>
<keyword evidence="1" id="KW-1133">Transmembrane helix</keyword>
<sequence length="169" mass="18122">MMLPELFRPRPSRGYLSLAVVTALLGFAAATNLTAGTFAELLLGLVLVLVASYLLALALCFPLMRYVVSETTLTAKYGPLLRYRIRLSDITSVTPSHLAQDSAAALAMPGIALYGMRCAGLGRVRMCATRPSNNVLVIVTGDGRRYGVTPADDRAFLDALRRHGVPVGQ</sequence>
<dbReference type="EMBL" id="BONV01000044">
    <property type="protein sequence ID" value="GIG83851.1"/>
    <property type="molecule type" value="Genomic_DNA"/>
</dbReference>
<protein>
    <recommendedName>
        <fullName evidence="2">Bacterial Pleckstrin homology domain-containing protein</fullName>
    </recommendedName>
</protein>
<keyword evidence="4" id="KW-1185">Reference proteome</keyword>
<dbReference type="Pfam" id="PF10882">
    <property type="entry name" value="bPH_5"/>
    <property type="match status" value="1"/>
</dbReference>
<dbReference type="InterPro" id="IPR027783">
    <property type="entry name" value="Bacterial_PH-related"/>
</dbReference>
<feature type="transmembrane region" description="Helical" evidence="1">
    <location>
        <begin position="45"/>
        <end position="68"/>
    </location>
</feature>
<reference evidence="3 4" key="1">
    <citation type="submission" date="2021-01" db="EMBL/GenBank/DDBJ databases">
        <title>Whole genome shotgun sequence of Planotetraspora kaengkrachanensis NBRC 104272.</title>
        <authorList>
            <person name="Komaki H."/>
            <person name="Tamura T."/>
        </authorList>
    </citation>
    <scope>NUCLEOTIDE SEQUENCE [LARGE SCALE GENOMIC DNA]</scope>
    <source>
        <strain evidence="3 4">NBRC 104272</strain>
    </source>
</reference>
<gene>
    <name evidence="3" type="ORF">Pka01_69780</name>
</gene>
<evidence type="ECO:0000313" key="3">
    <source>
        <dbReference type="EMBL" id="GIG83851.1"/>
    </source>
</evidence>
<keyword evidence="1" id="KW-0472">Membrane</keyword>
<comment type="caution">
    <text evidence="3">The sequence shown here is derived from an EMBL/GenBank/DDBJ whole genome shotgun (WGS) entry which is preliminary data.</text>
</comment>
<proteinExistence type="predicted"/>
<accession>A0A8J3PZ80</accession>
<name>A0A8J3PZ80_9ACTN</name>
<evidence type="ECO:0000313" key="4">
    <source>
        <dbReference type="Proteomes" id="UP000630097"/>
    </source>
</evidence>
<evidence type="ECO:0000259" key="2">
    <source>
        <dbReference type="Pfam" id="PF10882"/>
    </source>
</evidence>
<organism evidence="3 4">
    <name type="scientific">Planotetraspora kaengkrachanensis</name>
    <dbReference type="NCBI Taxonomy" id="575193"/>
    <lineage>
        <taxon>Bacteria</taxon>
        <taxon>Bacillati</taxon>
        <taxon>Actinomycetota</taxon>
        <taxon>Actinomycetes</taxon>
        <taxon>Streptosporangiales</taxon>
        <taxon>Streptosporangiaceae</taxon>
        <taxon>Planotetraspora</taxon>
    </lineage>
</organism>
<evidence type="ECO:0000256" key="1">
    <source>
        <dbReference type="SAM" id="Phobius"/>
    </source>
</evidence>
<dbReference type="RefSeq" id="WP_203887147.1">
    <property type="nucleotide sequence ID" value="NZ_BAABHH010000029.1"/>
</dbReference>
<dbReference type="AlphaFoldDB" id="A0A8J3PZ80"/>
<feature type="domain" description="Bacterial Pleckstrin homology" evidence="2">
    <location>
        <begin position="64"/>
        <end position="163"/>
    </location>
</feature>